<feature type="transmembrane region" description="Helical" evidence="2">
    <location>
        <begin position="6"/>
        <end position="22"/>
    </location>
</feature>
<sequence>MELFLYGLLAVVVYYFTRVYLLKEHLTLEEVNSDYKKLDKKIDSLEHEYRSLHQKIDSQEKTMSKASDQAKAINSSLTSAIR</sequence>
<accession>A0A6C0HFI2</accession>
<dbReference type="SUPFAM" id="SSF90257">
    <property type="entry name" value="Myosin rod fragments"/>
    <property type="match status" value="1"/>
</dbReference>
<feature type="region of interest" description="Disordered" evidence="1">
    <location>
        <begin position="56"/>
        <end position="82"/>
    </location>
</feature>
<dbReference type="EMBL" id="MN739947">
    <property type="protein sequence ID" value="QHT79259.1"/>
    <property type="molecule type" value="Genomic_DNA"/>
</dbReference>
<reference evidence="3" key="1">
    <citation type="journal article" date="2020" name="Nature">
        <title>Giant virus diversity and host interactions through global metagenomics.</title>
        <authorList>
            <person name="Schulz F."/>
            <person name="Roux S."/>
            <person name="Paez-Espino D."/>
            <person name="Jungbluth S."/>
            <person name="Walsh D.A."/>
            <person name="Denef V.J."/>
            <person name="McMahon K.D."/>
            <person name="Konstantinidis K.T."/>
            <person name="Eloe-Fadrosh E.A."/>
            <person name="Kyrpides N.C."/>
            <person name="Woyke T."/>
        </authorList>
    </citation>
    <scope>NUCLEOTIDE SEQUENCE</scope>
    <source>
        <strain evidence="3">GVMAG-M-3300023179-99</strain>
    </source>
</reference>
<keyword evidence="2" id="KW-0472">Membrane</keyword>
<evidence type="ECO:0000256" key="1">
    <source>
        <dbReference type="SAM" id="MobiDB-lite"/>
    </source>
</evidence>
<organism evidence="3">
    <name type="scientific">viral metagenome</name>
    <dbReference type="NCBI Taxonomy" id="1070528"/>
    <lineage>
        <taxon>unclassified sequences</taxon>
        <taxon>metagenomes</taxon>
        <taxon>organismal metagenomes</taxon>
    </lineage>
</organism>
<feature type="compositionally biased region" description="Polar residues" evidence="1">
    <location>
        <begin position="64"/>
        <end position="82"/>
    </location>
</feature>
<keyword evidence="2" id="KW-1133">Transmembrane helix</keyword>
<protein>
    <submittedName>
        <fullName evidence="3">Uncharacterized protein</fullName>
    </submittedName>
</protein>
<name>A0A6C0HFI2_9ZZZZ</name>
<evidence type="ECO:0000256" key="2">
    <source>
        <dbReference type="SAM" id="Phobius"/>
    </source>
</evidence>
<keyword evidence="2" id="KW-0812">Transmembrane</keyword>
<dbReference type="AlphaFoldDB" id="A0A6C0HFI2"/>
<dbReference type="Gene3D" id="1.20.5.340">
    <property type="match status" value="1"/>
</dbReference>
<evidence type="ECO:0000313" key="3">
    <source>
        <dbReference type="EMBL" id="QHT79259.1"/>
    </source>
</evidence>
<proteinExistence type="predicted"/>